<organism evidence="3">
    <name type="scientific">Ixodes ricinus</name>
    <name type="common">Common tick</name>
    <name type="synonym">Acarus ricinus</name>
    <dbReference type="NCBI Taxonomy" id="34613"/>
    <lineage>
        <taxon>Eukaryota</taxon>
        <taxon>Metazoa</taxon>
        <taxon>Ecdysozoa</taxon>
        <taxon>Arthropoda</taxon>
        <taxon>Chelicerata</taxon>
        <taxon>Arachnida</taxon>
        <taxon>Acari</taxon>
        <taxon>Parasitiformes</taxon>
        <taxon>Ixodida</taxon>
        <taxon>Ixodoidea</taxon>
        <taxon>Ixodidae</taxon>
        <taxon>Ixodinae</taxon>
        <taxon>Ixodes</taxon>
    </lineage>
</organism>
<sequence>MLWLKLTLVILILEIGERAMCSDSCSMDAKSSPKALPQSSLLNTTDDKGCKYQVLADWDTGDFLIVNCTKTCPKGERSTVTNGQTCILKVTGSTGSDEVTVSVGTCNDGTCVTPKKPDCRTITPPEPVDEEDEEDTEEDEEQDEEEGEEETEEEEEED</sequence>
<dbReference type="AlphaFoldDB" id="A0A0K8RH81"/>
<dbReference type="Gene3D" id="2.30.130.100">
    <property type="match status" value="1"/>
</dbReference>
<name>A0A0K8RH81_IXORI</name>
<feature type="signal peptide" evidence="2">
    <location>
        <begin position="1"/>
        <end position="21"/>
    </location>
</feature>
<keyword evidence="2" id="KW-0732">Signal</keyword>
<reference evidence="3" key="1">
    <citation type="submission" date="2012-12" db="EMBL/GenBank/DDBJ databases">
        <title>Identification and characterization of a phenylalanine ammonia-lyase gene family in Isatis indigotica Fort.</title>
        <authorList>
            <person name="Liu Q."/>
            <person name="Chen J."/>
            <person name="Zhou X."/>
            <person name="Di P."/>
            <person name="Xiao Y."/>
            <person name="Xuan H."/>
            <person name="Zhang L."/>
            <person name="Chen W."/>
        </authorList>
    </citation>
    <scope>NUCLEOTIDE SEQUENCE</scope>
    <source>
        <tissue evidence="3">Salivary gland</tissue>
    </source>
</reference>
<evidence type="ECO:0000256" key="2">
    <source>
        <dbReference type="SAM" id="SignalP"/>
    </source>
</evidence>
<evidence type="ECO:0000313" key="3">
    <source>
        <dbReference type="EMBL" id="JAA70517.1"/>
    </source>
</evidence>
<dbReference type="EMBL" id="GADI01003291">
    <property type="protein sequence ID" value="JAA70517.1"/>
    <property type="molecule type" value="mRNA"/>
</dbReference>
<proteinExistence type="evidence at transcript level"/>
<feature type="compositionally biased region" description="Acidic residues" evidence="1">
    <location>
        <begin position="127"/>
        <end position="158"/>
    </location>
</feature>
<accession>A0A0K8RH81</accession>
<feature type="region of interest" description="Disordered" evidence="1">
    <location>
        <begin position="115"/>
        <end position="158"/>
    </location>
</feature>
<evidence type="ECO:0000256" key="1">
    <source>
        <dbReference type="SAM" id="MobiDB-lite"/>
    </source>
</evidence>
<feature type="chain" id="PRO_5005517604" evidence="2">
    <location>
        <begin position="22"/>
        <end position="158"/>
    </location>
</feature>
<protein>
    <submittedName>
        <fullName evidence="3">Putative secreted salivary gland peptide</fullName>
    </submittedName>
</protein>